<organism evidence="2 3">
    <name type="scientific">Stanieria cyanosphaera (strain ATCC 29371 / PCC 7437)</name>
    <dbReference type="NCBI Taxonomy" id="111780"/>
    <lineage>
        <taxon>Bacteria</taxon>
        <taxon>Bacillati</taxon>
        <taxon>Cyanobacteriota</taxon>
        <taxon>Cyanophyceae</taxon>
        <taxon>Pleurocapsales</taxon>
        <taxon>Dermocarpellaceae</taxon>
        <taxon>Stanieria</taxon>
    </lineage>
</organism>
<feature type="compositionally biased region" description="Basic and acidic residues" evidence="1">
    <location>
        <begin position="296"/>
        <end position="315"/>
    </location>
</feature>
<feature type="region of interest" description="Disordered" evidence="1">
    <location>
        <begin position="364"/>
        <end position="384"/>
    </location>
</feature>
<evidence type="ECO:0000256" key="1">
    <source>
        <dbReference type="SAM" id="MobiDB-lite"/>
    </source>
</evidence>
<dbReference type="EMBL" id="CP003655">
    <property type="protein sequence ID" value="AFZ38318.1"/>
    <property type="molecule type" value="Genomic_DNA"/>
</dbReference>
<dbReference type="Proteomes" id="UP000010473">
    <property type="component" value="Plasmid pSTA7437.02"/>
</dbReference>
<accession>K9Y0P9</accession>
<name>K9Y0P9_STAC7</name>
<evidence type="ECO:0000313" key="2">
    <source>
        <dbReference type="EMBL" id="AFZ38318.1"/>
    </source>
</evidence>
<dbReference type="HOGENOM" id="CLU_780350_0_0_3"/>
<keyword evidence="3" id="KW-1185">Reference proteome</keyword>
<feature type="region of interest" description="Disordered" evidence="1">
    <location>
        <begin position="281"/>
        <end position="344"/>
    </location>
</feature>
<gene>
    <name evidence="2" type="ordered locus">Sta7437_4890</name>
</gene>
<dbReference type="KEGG" id="scs:Sta7437_4890"/>
<proteinExistence type="predicted"/>
<evidence type="ECO:0000313" key="3">
    <source>
        <dbReference type="Proteomes" id="UP000010473"/>
    </source>
</evidence>
<dbReference type="AlphaFoldDB" id="K9Y0P9"/>
<protein>
    <submittedName>
        <fullName evidence="2">Uncharacterized protein</fullName>
    </submittedName>
</protein>
<reference evidence="3" key="1">
    <citation type="journal article" date="2013" name="Proc. Natl. Acad. Sci. U.S.A.">
        <title>Improving the coverage of the cyanobacterial phylum using diversity-driven genome sequencing.</title>
        <authorList>
            <person name="Shih P.M."/>
            <person name="Wu D."/>
            <person name="Latifi A."/>
            <person name="Axen S.D."/>
            <person name="Fewer D.P."/>
            <person name="Talla E."/>
            <person name="Calteau A."/>
            <person name="Cai F."/>
            <person name="Tandeau de Marsac N."/>
            <person name="Rippka R."/>
            <person name="Herdman M."/>
            <person name="Sivonen K."/>
            <person name="Coursin T."/>
            <person name="Laurent T."/>
            <person name="Goodwin L."/>
            <person name="Nolan M."/>
            <person name="Davenport K.W."/>
            <person name="Han C.S."/>
            <person name="Rubin E.M."/>
            <person name="Eisen J.A."/>
            <person name="Woyke T."/>
            <person name="Gugger M."/>
            <person name="Kerfeld C.A."/>
        </authorList>
    </citation>
    <scope>NUCLEOTIDE SEQUENCE [LARGE SCALE GENOMIC DNA]</scope>
    <source>
        <strain evidence="3">ATCC 29371 / PCC 7437</strain>
        <plasmid evidence="3">Plasmid pSTA7437.02</plasmid>
    </source>
</reference>
<keyword evidence="2" id="KW-0614">Plasmid</keyword>
<sequence length="384" mass="44674">MIKRRDFNAEPIRLGIWGVSESGKTVYLAKLYRMLLKEGWKIRISGDYKDFLEQAIEKLDNRELPNATNTSDEQIKTCQYRISNDNFQETGKKVQAVIDFFDIAGEYYGGENKIRYREELRINLNGEEVTLIDYLLSCDGILFLLDYWRNSNKTSNGKSQLQLLEELFREMFERREYLDSKVSNRKQNNSFEQLESYVVFAVTKADHEDIENSGMSSIELVSKVLNFDPKTEDIINWFDNYFYVDKSKLARQIDDGYYEKPSKFHRCQFFAVSAIGSYYDEKSGRSKSGVIIPEKPNPDPQERKSDDVFSPKGDKVSNPSDRFGGRERKDRNQKPKPQILKGVRLEPMNVVEPIEWFIEGILKNPPKLPSIHTNTPTPGENEKE</sequence>
<feature type="compositionally biased region" description="Basic and acidic residues" evidence="1">
    <location>
        <begin position="323"/>
        <end position="333"/>
    </location>
</feature>
<geneLocation type="plasmid" evidence="2 3">
    <name>pSTA7437.02</name>
</geneLocation>